<dbReference type="OrthoDB" id="3226781at2"/>
<accession>A0A3S9PUJ0</accession>
<dbReference type="InterPro" id="IPR019606">
    <property type="entry name" value="GerMN"/>
</dbReference>
<protein>
    <recommendedName>
        <fullName evidence="3">GerMN domain-containing protein</fullName>
    </recommendedName>
</protein>
<evidence type="ECO:0000256" key="1">
    <source>
        <dbReference type="SAM" id="MobiDB-lite"/>
    </source>
</evidence>
<dbReference type="AlphaFoldDB" id="A0A3S9PUJ0"/>
<dbReference type="RefSeq" id="WP_126702819.1">
    <property type="nucleotide sequence ID" value="NZ_CP034593.1"/>
</dbReference>
<sequence length="553" mass="58482">MKKLMALASLVCLLAACTSLPTEGPVNATRAPTDTGQSVGLHANGPSAGADPEDIVIGFLTASAAGLSDDFEVAREFLSPQASESWQPLGEVRIYSDTRVPVTTRTDTQAVRLNLGSEGSLDEDGRFIASNPDAVITTEFSLARNAEGEWRIIDLENGLLISATLFDTQYAKSVLYFLTSDSRYLVADMRWFPRTTYATAATNELFDGPSDWLAAAVRTSIPAETQIGARGVAIDSGVATVSLNEEALAVTGYQRLLFQAQLEETLTLLSDVQEVELTIDGAPWQVASGNPPSSYPFTESRVLVMVGDAPALYWDGTTELLDMASIPEDLHSLAIGYLDDPPMVGISGDRLVSLPNDGSEPVTLLEVDDLIAPSVDTYGWIWTGSAEGNGTITAVNREGGRVDMTADWLREGTIDSIHVSREGSRAIVVWHTESTTYVSATAIVRDGEGNPVSLDDPFELGAGIESITDLAWIDETTVAALATIPGSNSPAIYAIPIGGPIHTITEANGATSITAGDGEGSIILSTENGQILERSGGGWRLLLTDGDDPALAG</sequence>
<evidence type="ECO:0000256" key="2">
    <source>
        <dbReference type="SAM" id="SignalP"/>
    </source>
</evidence>
<dbReference type="InterPro" id="IPR018910">
    <property type="entry name" value="LpqB_C"/>
</dbReference>
<dbReference type="SMART" id="SM00909">
    <property type="entry name" value="Germane"/>
    <property type="match status" value="1"/>
</dbReference>
<keyword evidence="5" id="KW-1185">Reference proteome</keyword>
<evidence type="ECO:0000259" key="3">
    <source>
        <dbReference type="SMART" id="SM00909"/>
    </source>
</evidence>
<evidence type="ECO:0000313" key="4">
    <source>
        <dbReference type="EMBL" id="AZQ76009.1"/>
    </source>
</evidence>
<dbReference type="Proteomes" id="UP000280344">
    <property type="component" value="Chromosome"/>
</dbReference>
<dbReference type="PROSITE" id="PS51257">
    <property type="entry name" value="PROKAR_LIPOPROTEIN"/>
    <property type="match status" value="1"/>
</dbReference>
<dbReference type="KEGG" id="flh:EJ997_00375"/>
<feature type="signal peptide" evidence="2">
    <location>
        <begin position="1"/>
        <end position="28"/>
    </location>
</feature>
<dbReference type="EMBL" id="CP034593">
    <property type="protein sequence ID" value="AZQ76009.1"/>
    <property type="molecule type" value="Genomic_DNA"/>
</dbReference>
<gene>
    <name evidence="4" type="ORF">EJ997_00375</name>
</gene>
<feature type="region of interest" description="Disordered" evidence="1">
    <location>
        <begin position="23"/>
        <end position="47"/>
    </location>
</feature>
<feature type="chain" id="PRO_5019380140" description="GerMN domain-containing protein" evidence="2">
    <location>
        <begin position="29"/>
        <end position="553"/>
    </location>
</feature>
<feature type="domain" description="GerMN" evidence="3">
    <location>
        <begin position="198"/>
        <end position="288"/>
    </location>
</feature>
<evidence type="ECO:0000313" key="5">
    <source>
        <dbReference type="Proteomes" id="UP000280344"/>
    </source>
</evidence>
<proteinExistence type="predicted"/>
<name>A0A3S9PUJ0_9ACTO</name>
<keyword evidence="2" id="KW-0732">Signal</keyword>
<dbReference type="Pfam" id="PF25976">
    <property type="entry name" value="LpqB_N"/>
    <property type="match status" value="1"/>
</dbReference>
<organism evidence="4 5">
    <name type="scientific">Flaviflexus ciconiae</name>
    <dbReference type="NCBI Taxonomy" id="2496867"/>
    <lineage>
        <taxon>Bacteria</taxon>
        <taxon>Bacillati</taxon>
        <taxon>Actinomycetota</taxon>
        <taxon>Actinomycetes</taxon>
        <taxon>Actinomycetales</taxon>
        <taxon>Actinomycetaceae</taxon>
        <taxon>Flaviflexus</taxon>
    </lineage>
</organism>
<dbReference type="Pfam" id="PF10647">
    <property type="entry name" value="Gmad1"/>
    <property type="match status" value="1"/>
</dbReference>
<dbReference type="Pfam" id="PF10646">
    <property type="entry name" value="Germane"/>
    <property type="match status" value="1"/>
</dbReference>
<reference evidence="4 5" key="1">
    <citation type="submission" date="2018-12" db="EMBL/GenBank/DDBJ databases">
        <title>Complete genome sequence of Flaviflexus sp. H23T48.</title>
        <authorList>
            <person name="Bae J.-W."/>
            <person name="Lee J.-Y."/>
        </authorList>
    </citation>
    <scope>NUCLEOTIDE SEQUENCE [LARGE SCALE GENOMIC DNA]</scope>
    <source>
        <strain evidence="4 5">H23T48</strain>
    </source>
</reference>
<dbReference type="InterPro" id="IPR059026">
    <property type="entry name" value="LpqB_N"/>
</dbReference>